<gene>
    <name evidence="1" type="ORF">PORY_001952</name>
</gene>
<name>A0ACB7CCI0_9ASCO</name>
<dbReference type="Proteomes" id="UP000768646">
    <property type="component" value="Unassembled WGS sequence"/>
</dbReference>
<comment type="caution">
    <text evidence="1">The sequence shown here is derived from an EMBL/GenBank/DDBJ whole genome shotgun (WGS) entry which is preliminary data.</text>
</comment>
<dbReference type="EMBL" id="JABTEG010000007">
    <property type="protein sequence ID" value="KAG4304559.1"/>
    <property type="molecule type" value="Genomic_DNA"/>
</dbReference>
<proteinExistence type="predicted"/>
<protein>
    <submittedName>
        <fullName evidence="1">Uncharacterized protein</fullName>
    </submittedName>
</protein>
<reference evidence="1 2" key="1">
    <citation type="journal article" date="2021" name="Commun. Biol.">
        <title>Genomic insights into the host specific adaptation of the Pneumocystis genus.</title>
        <authorList>
            <person name="Cisse O.H."/>
            <person name="Ma L."/>
            <person name="Dekker J.P."/>
            <person name="Khil P.P."/>
            <person name="Youn J.-H."/>
            <person name="Brenchley J.M."/>
            <person name="Blair R."/>
            <person name="Pahar B."/>
            <person name="Chabe M."/>
            <person name="Van Rompay K.K.A."/>
            <person name="Keesler R."/>
            <person name="Sukura A."/>
            <person name="Hirsch V."/>
            <person name="Kutty G."/>
            <person name="Liu Y."/>
            <person name="Peng L."/>
            <person name="Chen J."/>
            <person name="Song J."/>
            <person name="Weissenbacher-Lang C."/>
            <person name="Xu J."/>
            <person name="Upham N.S."/>
            <person name="Stajich J.E."/>
            <person name="Cuomo C.A."/>
            <person name="Cushion M.T."/>
            <person name="Kovacs J.A."/>
        </authorList>
    </citation>
    <scope>NUCLEOTIDE SEQUENCE [LARGE SCALE GENOMIC DNA]</scope>
    <source>
        <strain evidence="1 2">RABM</strain>
    </source>
</reference>
<evidence type="ECO:0000313" key="1">
    <source>
        <dbReference type="EMBL" id="KAG4304559.1"/>
    </source>
</evidence>
<evidence type="ECO:0000313" key="2">
    <source>
        <dbReference type="Proteomes" id="UP000768646"/>
    </source>
</evidence>
<accession>A0ACB7CCI0</accession>
<keyword evidence="2" id="KW-1185">Reference proteome</keyword>
<sequence length="617" mass="72696">MRFLTIKNCFFPRKIDRFCIKKRDIKVQNFEKNKIYSAIQEQLNLYPSVDMNCLLYGLQDFSNAMDSLLPNKKFKMVRKLQRLYQKQAKVVLLAQMAKYFDTFDKESILGIFSFSAYSENVSETLIRFYLYKIYFLNKRKEGLMFLQEFLQSLVNLNLKRKLMGVSAINIAKLEVQYLYKDTEIPFALMFAKKSFSINIYTTVRIYILKISCIQGNIQKAMHILGELVKNGQIPPFSIINLVLKTVLCKSTFVENTKRESYLLFFYNKIFSNSLPNSETIKILANYSLTYNEFDKLWNLVIKHPYKNEIIKKCQSEIARAFLRIGRKYWSLSNYSINLSANVMNFFQYLEENVTKLHKNTIIYLTLCCSLFDNFIGLKHCFEALNAHQWKLSKKHYATIYRQTFDLNSKKLKTCRHDFIKYLWKQSEQENLVFSSNDSNEHSLVEYVRCMGSFYDIQEILCLIKRKKMESIKKGTLIGFIEAFNVANAHTESLLLLKSLLDSGRNIDLNILKCLFNNIQTISAWNDILSIVSIELVRNRIIISLDFFVNILEKIIDQNYVKKSVILKKDHVNIMKRLIKEYAIQLNKITKELQDQKDIEIALIKFENIDYSGVTFLY</sequence>
<organism evidence="1 2">
    <name type="scientific">Pneumocystis oryctolagi</name>
    <dbReference type="NCBI Taxonomy" id="42067"/>
    <lineage>
        <taxon>Eukaryota</taxon>
        <taxon>Fungi</taxon>
        <taxon>Dikarya</taxon>
        <taxon>Ascomycota</taxon>
        <taxon>Taphrinomycotina</taxon>
        <taxon>Pneumocystomycetes</taxon>
        <taxon>Pneumocystaceae</taxon>
        <taxon>Pneumocystis</taxon>
    </lineage>
</organism>